<evidence type="ECO:0000313" key="1">
    <source>
        <dbReference type="EMBL" id="KAI3750075.1"/>
    </source>
</evidence>
<dbReference type="Proteomes" id="UP001055811">
    <property type="component" value="Linkage Group LG04"/>
</dbReference>
<proteinExistence type="predicted"/>
<keyword evidence="2" id="KW-1185">Reference proteome</keyword>
<evidence type="ECO:0000313" key="2">
    <source>
        <dbReference type="Proteomes" id="UP001055811"/>
    </source>
</evidence>
<comment type="caution">
    <text evidence="1">The sequence shown here is derived from an EMBL/GenBank/DDBJ whole genome shotgun (WGS) entry which is preliminary data.</text>
</comment>
<dbReference type="EMBL" id="CM042012">
    <property type="protein sequence ID" value="KAI3750075.1"/>
    <property type="molecule type" value="Genomic_DNA"/>
</dbReference>
<reference evidence="1 2" key="2">
    <citation type="journal article" date="2022" name="Mol. Ecol. Resour.">
        <title>The genomes of chicory, endive, great burdock and yacon provide insights into Asteraceae paleo-polyploidization history and plant inulin production.</title>
        <authorList>
            <person name="Fan W."/>
            <person name="Wang S."/>
            <person name="Wang H."/>
            <person name="Wang A."/>
            <person name="Jiang F."/>
            <person name="Liu H."/>
            <person name="Zhao H."/>
            <person name="Xu D."/>
            <person name="Zhang Y."/>
        </authorList>
    </citation>
    <scope>NUCLEOTIDE SEQUENCE [LARGE SCALE GENOMIC DNA]</scope>
    <source>
        <strain evidence="2">cv. Punajuju</strain>
        <tissue evidence="1">Leaves</tissue>
    </source>
</reference>
<name>A0ACB9DU18_CICIN</name>
<gene>
    <name evidence="1" type="ORF">L2E82_20699</name>
</gene>
<reference evidence="2" key="1">
    <citation type="journal article" date="2022" name="Mol. Ecol. Resour.">
        <title>The genomes of chicory, endive, great burdock and yacon provide insights into Asteraceae palaeo-polyploidization history and plant inulin production.</title>
        <authorList>
            <person name="Fan W."/>
            <person name="Wang S."/>
            <person name="Wang H."/>
            <person name="Wang A."/>
            <person name="Jiang F."/>
            <person name="Liu H."/>
            <person name="Zhao H."/>
            <person name="Xu D."/>
            <person name="Zhang Y."/>
        </authorList>
    </citation>
    <scope>NUCLEOTIDE SEQUENCE [LARGE SCALE GENOMIC DNA]</scope>
    <source>
        <strain evidence="2">cv. Punajuju</strain>
    </source>
</reference>
<accession>A0ACB9DU18</accession>
<sequence>MYKLHPPLRNQSSEANVLPSGSEKVDYFDGVFNYLNKMLMEEDDLTKKPCMFIDSLALQATEKSFYDALVCNPQETEPSEIYDAAVLCDDLNRLCLHKRRSSSVPGFIDGNVQKKRRKKVADQTVDVTELLTRCAEAIASGDTIETVQILKMIRTHSSPHGNSTKRMAHYFANAIEARICGTGTEIYRAFSSTSAARILTSYKAYIAACPFHRMSNVYANKSIAKLANGRDKLHIIDFGILYGFQWPCIIQGLSLRPGGPPRLKITGIDLPQPGLRPSQRIEETGIRLTEYAKRFNVPFEYRSIAKNWEDVRIEDLEIDPEEMLVVNSVYRMRNVLDETVVENRPRDSVLSFIQKLNPDMFVHGVLNGIYNATYFLTRFRHAVLHFATLFDMFEATAEHEDEDRKLFEQDVYGRDIMNVVACEGRSRVERPEMYRKWGMRNLKAGFVQLALDSDLMNEVRKKVEKQYHEDFVVHEDNNWMLQGWKGRILYALSLWSPNNRS</sequence>
<protein>
    <submittedName>
        <fullName evidence="1">Uncharacterized protein</fullName>
    </submittedName>
</protein>
<organism evidence="1 2">
    <name type="scientific">Cichorium intybus</name>
    <name type="common">Chicory</name>
    <dbReference type="NCBI Taxonomy" id="13427"/>
    <lineage>
        <taxon>Eukaryota</taxon>
        <taxon>Viridiplantae</taxon>
        <taxon>Streptophyta</taxon>
        <taxon>Embryophyta</taxon>
        <taxon>Tracheophyta</taxon>
        <taxon>Spermatophyta</taxon>
        <taxon>Magnoliopsida</taxon>
        <taxon>eudicotyledons</taxon>
        <taxon>Gunneridae</taxon>
        <taxon>Pentapetalae</taxon>
        <taxon>asterids</taxon>
        <taxon>campanulids</taxon>
        <taxon>Asterales</taxon>
        <taxon>Asteraceae</taxon>
        <taxon>Cichorioideae</taxon>
        <taxon>Cichorieae</taxon>
        <taxon>Cichoriinae</taxon>
        <taxon>Cichorium</taxon>
    </lineage>
</organism>